<feature type="DNA-binding region" description="H-T-H motif" evidence="4">
    <location>
        <begin position="22"/>
        <end position="41"/>
    </location>
</feature>
<dbReference type="EMBL" id="NGKU01000001">
    <property type="protein sequence ID" value="OTN76020.1"/>
    <property type="molecule type" value="Genomic_DNA"/>
</dbReference>
<sequence>MYEQILQVAESFFMQQGYHGTSTRQIADALGIKQPNIYYHFKGKEAIYFEVMVTLSQEVSVNLWRIAEDPALTLAEKIYEMFAFLKRRHPVNFYMMMNDIQHSVSKDTSFKLYLLWKENYQKPIVTLFESSDTKIRGGVSAEFATSQLFILLAAHLDVNQQTHDQMAPAIDLFLHGLINETPEA</sequence>
<comment type="caution">
    <text evidence="6">The sequence shown here is derived from an EMBL/GenBank/DDBJ whole genome shotgun (WGS) entry which is preliminary data.</text>
</comment>
<evidence type="ECO:0000256" key="2">
    <source>
        <dbReference type="ARBA" id="ARBA00023125"/>
    </source>
</evidence>
<dbReference type="GO" id="GO:0003700">
    <property type="term" value="F:DNA-binding transcription factor activity"/>
    <property type="evidence" value="ECO:0007669"/>
    <property type="project" value="TreeGrafter"/>
</dbReference>
<keyword evidence="3" id="KW-0804">Transcription</keyword>
<gene>
    <name evidence="6" type="ORF">A5886_001096</name>
</gene>
<dbReference type="PRINTS" id="PR00455">
    <property type="entry name" value="HTHTETR"/>
</dbReference>
<evidence type="ECO:0000256" key="3">
    <source>
        <dbReference type="ARBA" id="ARBA00023163"/>
    </source>
</evidence>
<keyword evidence="1" id="KW-0805">Transcription regulation</keyword>
<dbReference type="Proteomes" id="UP000195043">
    <property type="component" value="Unassembled WGS sequence"/>
</dbReference>
<organism evidence="6 7">
    <name type="scientific">Candidatus Enterococcus testudinis</name>
    <dbReference type="NCBI Taxonomy" id="1834191"/>
    <lineage>
        <taxon>Bacteria</taxon>
        <taxon>Bacillati</taxon>
        <taxon>Bacillota</taxon>
        <taxon>Bacilli</taxon>
        <taxon>Lactobacillales</taxon>
        <taxon>Enterococcaceae</taxon>
        <taxon>Enterococcus</taxon>
    </lineage>
</organism>
<dbReference type="PANTHER" id="PTHR30055">
    <property type="entry name" value="HTH-TYPE TRANSCRIPTIONAL REGULATOR RUTR"/>
    <property type="match status" value="1"/>
</dbReference>
<dbReference type="STRING" id="1834191.A5886_001096"/>
<name>A0A242A549_9ENTE</name>
<dbReference type="OrthoDB" id="9814200at2"/>
<dbReference type="PANTHER" id="PTHR30055:SF234">
    <property type="entry name" value="HTH-TYPE TRANSCRIPTIONAL REGULATOR BETI"/>
    <property type="match status" value="1"/>
</dbReference>
<reference evidence="6 7" key="1">
    <citation type="submission" date="2017-05" db="EMBL/GenBank/DDBJ databases">
        <title>The Genome Sequence of Enterococcus sp. 8G7_MSG3316.</title>
        <authorList>
            <consortium name="The Broad Institute Genomics Platform"/>
            <consortium name="The Broad Institute Genomic Center for Infectious Diseases"/>
            <person name="Earl A."/>
            <person name="Manson A."/>
            <person name="Schwartman J."/>
            <person name="Gilmore M."/>
            <person name="Abouelleil A."/>
            <person name="Cao P."/>
            <person name="Chapman S."/>
            <person name="Cusick C."/>
            <person name="Shea T."/>
            <person name="Young S."/>
            <person name="Neafsey D."/>
            <person name="Nusbaum C."/>
            <person name="Birren B."/>
        </authorList>
    </citation>
    <scope>NUCLEOTIDE SEQUENCE [LARGE SCALE GENOMIC DNA]</scope>
    <source>
        <strain evidence="6 7">8G7_MSG3316</strain>
    </source>
</reference>
<proteinExistence type="predicted"/>
<evidence type="ECO:0000256" key="4">
    <source>
        <dbReference type="PROSITE-ProRule" id="PRU00335"/>
    </source>
</evidence>
<protein>
    <recommendedName>
        <fullName evidence="5">HTH tetR-type domain-containing protein</fullName>
    </recommendedName>
</protein>
<keyword evidence="2 4" id="KW-0238">DNA-binding</keyword>
<evidence type="ECO:0000313" key="7">
    <source>
        <dbReference type="Proteomes" id="UP000195043"/>
    </source>
</evidence>
<dbReference type="Gene3D" id="1.10.357.10">
    <property type="entry name" value="Tetracycline Repressor, domain 2"/>
    <property type="match status" value="1"/>
</dbReference>
<accession>A0A242A549</accession>
<dbReference type="SUPFAM" id="SSF46689">
    <property type="entry name" value="Homeodomain-like"/>
    <property type="match status" value="1"/>
</dbReference>
<dbReference type="Pfam" id="PF00440">
    <property type="entry name" value="TetR_N"/>
    <property type="match status" value="1"/>
</dbReference>
<dbReference type="InterPro" id="IPR050109">
    <property type="entry name" value="HTH-type_TetR-like_transc_reg"/>
</dbReference>
<dbReference type="AlphaFoldDB" id="A0A242A549"/>
<dbReference type="InterPro" id="IPR009057">
    <property type="entry name" value="Homeodomain-like_sf"/>
</dbReference>
<dbReference type="GO" id="GO:0000976">
    <property type="term" value="F:transcription cis-regulatory region binding"/>
    <property type="evidence" value="ECO:0007669"/>
    <property type="project" value="TreeGrafter"/>
</dbReference>
<keyword evidence="7" id="KW-1185">Reference proteome</keyword>
<dbReference type="PROSITE" id="PS50977">
    <property type="entry name" value="HTH_TETR_2"/>
    <property type="match status" value="1"/>
</dbReference>
<dbReference type="RefSeq" id="WP_086274019.1">
    <property type="nucleotide sequence ID" value="NZ_NGKU01000001.1"/>
</dbReference>
<feature type="domain" description="HTH tetR-type" evidence="5">
    <location>
        <begin position="1"/>
        <end position="59"/>
    </location>
</feature>
<evidence type="ECO:0000259" key="5">
    <source>
        <dbReference type="PROSITE" id="PS50977"/>
    </source>
</evidence>
<evidence type="ECO:0000256" key="1">
    <source>
        <dbReference type="ARBA" id="ARBA00023015"/>
    </source>
</evidence>
<evidence type="ECO:0000313" key="6">
    <source>
        <dbReference type="EMBL" id="OTN76020.1"/>
    </source>
</evidence>
<dbReference type="InterPro" id="IPR001647">
    <property type="entry name" value="HTH_TetR"/>
</dbReference>